<dbReference type="OrthoDB" id="6105938at2759"/>
<accession>A0A165L579</accession>
<dbReference type="InParanoid" id="A0A165L579"/>
<gene>
    <name evidence="7" type="ORF">EXIGLDRAFT_379094</name>
</gene>
<dbReference type="PROSITE" id="PS50089">
    <property type="entry name" value="ZF_RING_2"/>
    <property type="match status" value="1"/>
</dbReference>
<dbReference type="GO" id="GO:0008270">
    <property type="term" value="F:zinc ion binding"/>
    <property type="evidence" value="ECO:0007669"/>
    <property type="project" value="UniProtKB-KW"/>
</dbReference>
<dbReference type="InterPro" id="IPR013083">
    <property type="entry name" value="Znf_RING/FYVE/PHD"/>
</dbReference>
<dbReference type="EMBL" id="KV425931">
    <property type="protein sequence ID" value="KZV97366.1"/>
    <property type="molecule type" value="Genomic_DNA"/>
</dbReference>
<dbReference type="AlphaFoldDB" id="A0A165L579"/>
<keyword evidence="8" id="KW-1185">Reference proteome</keyword>
<protein>
    <recommendedName>
        <fullName evidence="6">RING-type domain-containing protein</fullName>
    </recommendedName>
</protein>
<evidence type="ECO:0000313" key="7">
    <source>
        <dbReference type="EMBL" id="KZV97366.1"/>
    </source>
</evidence>
<evidence type="ECO:0000256" key="1">
    <source>
        <dbReference type="ARBA" id="ARBA00022723"/>
    </source>
</evidence>
<evidence type="ECO:0000256" key="5">
    <source>
        <dbReference type="SAM" id="MobiDB-lite"/>
    </source>
</evidence>
<sequence length="560" mass="61875">MPLTLLAESTCDICIDEYADGEQAPFVLPCGHPLCRRCLHSLQAPRSCPFCRVRLTWNDGRQLVCEIAPAAPEAALFGTAGLHAALADDDDVPEPDPEPTPKELADRKAERLLRKVQDAFLREAEAGRDGHPENVGQTRLDKFRKFRERREMDGDGMGEYATLESAARMLQAFLDQRAQYAEDLARKQVEWSEYAEKSRMTWMEHTNHYWNEILTLREQVKNLQQRVQDSTPLFPYPYQSSRAPSRTTTPYTHTQSSTPLPLRKFHQVPVNNDHNPMPAPPKLTSRRPSLAQADQAQTRHASMPNINVAVAGPSRVAAAPSRTPSLDRSRPIYAEPAGMSFRSRYPEPAAFDTKPILDAVARIPRPRSPSPATLRHAAPQPPSAFTFQPPPPPPTVSHRALPAELPDVDVDAWATPTRRVSSTSRSNSASLPSPGVSDTDADADDGQPYIWPSRSRAQSPTANTSRSVERSTGYTEPTTMTTRPANRPSRPPPIRMSYDAATDTMTHYKPQQPAPSYARAPGSGYSTYYPPPPPPSVPRTGALGGLWGSLDSDSDAPARY</sequence>
<feature type="compositionally biased region" description="Polar residues" evidence="5">
    <location>
        <begin position="455"/>
        <end position="484"/>
    </location>
</feature>
<dbReference type="Pfam" id="PF14634">
    <property type="entry name" value="zf-RING_5"/>
    <property type="match status" value="1"/>
</dbReference>
<name>A0A165L579_EXIGL</name>
<organism evidence="7 8">
    <name type="scientific">Exidia glandulosa HHB12029</name>
    <dbReference type="NCBI Taxonomy" id="1314781"/>
    <lineage>
        <taxon>Eukaryota</taxon>
        <taxon>Fungi</taxon>
        <taxon>Dikarya</taxon>
        <taxon>Basidiomycota</taxon>
        <taxon>Agaricomycotina</taxon>
        <taxon>Agaricomycetes</taxon>
        <taxon>Auriculariales</taxon>
        <taxon>Exidiaceae</taxon>
        <taxon>Exidia</taxon>
    </lineage>
</organism>
<dbReference type="STRING" id="1314781.A0A165L579"/>
<evidence type="ECO:0000256" key="2">
    <source>
        <dbReference type="ARBA" id="ARBA00022771"/>
    </source>
</evidence>
<feature type="compositionally biased region" description="Low complexity" evidence="5">
    <location>
        <begin position="416"/>
        <end position="434"/>
    </location>
</feature>
<evidence type="ECO:0000259" key="6">
    <source>
        <dbReference type="PROSITE" id="PS50089"/>
    </source>
</evidence>
<proteinExistence type="predicted"/>
<feature type="domain" description="RING-type" evidence="6">
    <location>
        <begin position="11"/>
        <end position="52"/>
    </location>
</feature>
<evidence type="ECO:0000256" key="3">
    <source>
        <dbReference type="ARBA" id="ARBA00022833"/>
    </source>
</evidence>
<feature type="compositionally biased region" description="Acidic residues" evidence="5">
    <location>
        <begin position="87"/>
        <end position="97"/>
    </location>
</feature>
<dbReference type="InterPro" id="IPR001841">
    <property type="entry name" value="Znf_RING"/>
</dbReference>
<dbReference type="Gene3D" id="3.30.40.10">
    <property type="entry name" value="Zinc/RING finger domain, C3HC4 (zinc finger)"/>
    <property type="match status" value="1"/>
</dbReference>
<reference evidence="7 8" key="1">
    <citation type="journal article" date="2016" name="Mol. Biol. Evol.">
        <title>Comparative Genomics of Early-Diverging Mushroom-Forming Fungi Provides Insights into the Origins of Lignocellulose Decay Capabilities.</title>
        <authorList>
            <person name="Nagy L.G."/>
            <person name="Riley R."/>
            <person name="Tritt A."/>
            <person name="Adam C."/>
            <person name="Daum C."/>
            <person name="Floudas D."/>
            <person name="Sun H."/>
            <person name="Yadav J.S."/>
            <person name="Pangilinan J."/>
            <person name="Larsson K.H."/>
            <person name="Matsuura K."/>
            <person name="Barry K."/>
            <person name="Labutti K."/>
            <person name="Kuo R."/>
            <person name="Ohm R.A."/>
            <person name="Bhattacharya S.S."/>
            <person name="Shirouzu T."/>
            <person name="Yoshinaga Y."/>
            <person name="Martin F.M."/>
            <person name="Grigoriev I.V."/>
            <person name="Hibbett D.S."/>
        </authorList>
    </citation>
    <scope>NUCLEOTIDE SEQUENCE [LARGE SCALE GENOMIC DNA]</scope>
    <source>
        <strain evidence="7 8">HHB12029</strain>
    </source>
</reference>
<dbReference type="SMART" id="SM00184">
    <property type="entry name" value="RING"/>
    <property type="match status" value="1"/>
</dbReference>
<feature type="region of interest" description="Disordered" evidence="5">
    <location>
        <begin position="416"/>
        <end position="560"/>
    </location>
</feature>
<evidence type="ECO:0000256" key="4">
    <source>
        <dbReference type="PROSITE-ProRule" id="PRU00175"/>
    </source>
</evidence>
<keyword evidence="3" id="KW-0862">Zinc</keyword>
<dbReference type="InterPro" id="IPR017907">
    <property type="entry name" value="Znf_RING_CS"/>
</dbReference>
<feature type="compositionally biased region" description="Low complexity" evidence="5">
    <location>
        <begin position="244"/>
        <end position="259"/>
    </location>
</feature>
<keyword evidence="1" id="KW-0479">Metal-binding</keyword>
<feature type="region of interest" description="Disordered" evidence="5">
    <location>
        <begin position="231"/>
        <end position="304"/>
    </location>
</feature>
<evidence type="ECO:0000313" key="8">
    <source>
        <dbReference type="Proteomes" id="UP000077266"/>
    </source>
</evidence>
<keyword evidence="2 4" id="KW-0863">Zinc-finger</keyword>
<feature type="region of interest" description="Disordered" evidence="5">
    <location>
        <begin position="363"/>
        <end position="400"/>
    </location>
</feature>
<dbReference type="PROSITE" id="PS00518">
    <property type="entry name" value="ZF_RING_1"/>
    <property type="match status" value="1"/>
</dbReference>
<dbReference type="Proteomes" id="UP000077266">
    <property type="component" value="Unassembled WGS sequence"/>
</dbReference>
<dbReference type="SUPFAM" id="SSF57850">
    <property type="entry name" value="RING/U-box"/>
    <property type="match status" value="1"/>
</dbReference>
<feature type="region of interest" description="Disordered" evidence="5">
    <location>
        <begin position="87"/>
        <end position="106"/>
    </location>
</feature>